<feature type="compositionally biased region" description="Low complexity" evidence="1">
    <location>
        <begin position="487"/>
        <end position="499"/>
    </location>
</feature>
<feature type="region of interest" description="Disordered" evidence="1">
    <location>
        <begin position="483"/>
        <end position="525"/>
    </location>
</feature>
<dbReference type="AlphaFoldDB" id="A0AB34IBV4"/>
<feature type="region of interest" description="Disordered" evidence="1">
    <location>
        <begin position="414"/>
        <end position="447"/>
    </location>
</feature>
<keyword evidence="3" id="KW-1185">Reference proteome</keyword>
<sequence length="667" mass="69483">MDWSEFPSSELSSNAAVFVPSSASMPEPPPPPAPAPAPAPEPVAPAPEVALSGFVRLSRRVFVAPGDMSVADMIEELNSSHALGVSEKNMIRLEKEAWGDEEGSSREEAFAAAVIRAFRVKGGKPGPKFWKGVREAVMKQCGTQDLVLLVSDSQCDPTTAGGKIAREQVMALLKNVFEAAETKAAADQMVGLKSGKLLAVLHGWPSNEVRAWSLVADDPLPSQTHANAWSRRHDSDDLSQYYASRQPPHRQVPPRQRQQFPPPPPGRPYPMAHGMPPPQAYPYAGHAHDALHSSHYPPRAPPRQQMASYTPPHHPPAHFHADVHYVDGRTPHPAAAMGGGYPQHVMHPQMVLSQQPPPSHAPHPPHHHAFHPSHHPPAAHHPLANGMMAEGMLPMGGGVHNGFRWAGGASNGAALHPSHAEANGGTQWGWEEPPPASHQSAGGHMMGAPPVSQSLSMREADERAAAAELLWAGHMGGFGGGAEHEPASFGRNGSRAAAGASGGMGGGMSSGINPNARAFTPSSMAPSHACGAVGGGMGLGSLHARQPSLEDFSLRAEAESLWGQVSAPHPAAIGSHACRSASVSSSSAEGSHTLGFEPSQGARLGGALHANMYGMRDGNGGCACLPSSLAMLGMGSHADADAMGASSLLASLGLGESDGSLPGLPHH</sequence>
<organism evidence="2 3">
    <name type="scientific">Prymnesium parvum</name>
    <name type="common">Toxic golden alga</name>
    <dbReference type="NCBI Taxonomy" id="97485"/>
    <lineage>
        <taxon>Eukaryota</taxon>
        <taxon>Haptista</taxon>
        <taxon>Haptophyta</taxon>
        <taxon>Prymnesiophyceae</taxon>
        <taxon>Prymnesiales</taxon>
        <taxon>Prymnesiaceae</taxon>
        <taxon>Prymnesium</taxon>
    </lineage>
</organism>
<feature type="region of interest" description="Disordered" evidence="1">
    <location>
        <begin position="245"/>
        <end position="277"/>
    </location>
</feature>
<gene>
    <name evidence="2" type="ORF">AB1Y20_014594</name>
</gene>
<protein>
    <submittedName>
        <fullName evidence="2">Uncharacterized protein</fullName>
    </submittedName>
</protein>
<comment type="caution">
    <text evidence="2">The sequence shown here is derived from an EMBL/GenBank/DDBJ whole genome shotgun (WGS) entry which is preliminary data.</text>
</comment>
<reference evidence="2 3" key="1">
    <citation type="journal article" date="2024" name="Science">
        <title>Giant polyketide synthase enzymes in the biosynthesis of giant marine polyether toxins.</title>
        <authorList>
            <person name="Fallon T.R."/>
            <person name="Shende V.V."/>
            <person name="Wierzbicki I.H."/>
            <person name="Pendleton A.L."/>
            <person name="Watervoot N.F."/>
            <person name="Auber R.P."/>
            <person name="Gonzalez D.J."/>
            <person name="Wisecaver J.H."/>
            <person name="Moore B.S."/>
        </authorList>
    </citation>
    <scope>NUCLEOTIDE SEQUENCE [LARGE SCALE GENOMIC DNA]</scope>
    <source>
        <strain evidence="2 3">12B1</strain>
    </source>
</reference>
<dbReference type="EMBL" id="JBGBPQ010000030">
    <property type="protein sequence ID" value="KAL1495952.1"/>
    <property type="molecule type" value="Genomic_DNA"/>
</dbReference>
<feature type="compositionally biased region" description="Pro residues" evidence="1">
    <location>
        <begin position="26"/>
        <end position="43"/>
    </location>
</feature>
<evidence type="ECO:0000313" key="3">
    <source>
        <dbReference type="Proteomes" id="UP001515480"/>
    </source>
</evidence>
<evidence type="ECO:0000313" key="2">
    <source>
        <dbReference type="EMBL" id="KAL1495952.1"/>
    </source>
</evidence>
<feature type="compositionally biased region" description="Basic residues" evidence="1">
    <location>
        <begin position="363"/>
        <end position="378"/>
    </location>
</feature>
<accession>A0AB34IBV4</accession>
<feature type="region of interest" description="Disordered" evidence="1">
    <location>
        <begin position="18"/>
        <end position="43"/>
    </location>
</feature>
<feature type="region of interest" description="Disordered" evidence="1">
    <location>
        <begin position="353"/>
        <end position="384"/>
    </location>
</feature>
<dbReference type="Proteomes" id="UP001515480">
    <property type="component" value="Unassembled WGS sequence"/>
</dbReference>
<proteinExistence type="predicted"/>
<feature type="compositionally biased region" description="Gly residues" evidence="1">
    <location>
        <begin position="500"/>
        <end position="509"/>
    </location>
</feature>
<name>A0AB34IBV4_PRYPA</name>
<evidence type="ECO:0000256" key="1">
    <source>
        <dbReference type="SAM" id="MobiDB-lite"/>
    </source>
</evidence>